<keyword evidence="4 7" id="KW-0812">Transmembrane</keyword>
<sequence>MKLKSKSLQSRWTGYWFVMPLVMIVFVFLIYPIVKAALMSVQYWYLPKPSPEGNYFVGLENYKYVLTSKYFHRSLKITTLYIVITVIARFILGLGTALLLDVNFKGRALARALVIIPWAIPEVVACLIWVLMYDKDFGIINYILTNIGILDSNLAYLMNPEITLPAAMVVNIWKGFPFVAIMLLAGLQSIPGELYEAATVDGANVWQRFQKITLPALKPVSVIVFLLLVVWTIKDFGIIYLLARGGPSRATEILTVFTYQQAFKFFDFGRASASGMIMLIFSMIFTFFYLKMLKGGELYE</sequence>
<dbReference type="Gene3D" id="1.10.3720.10">
    <property type="entry name" value="MetI-like"/>
    <property type="match status" value="1"/>
</dbReference>
<accession>A0A081BXB4</accession>
<keyword evidence="2 7" id="KW-0813">Transport</keyword>
<dbReference type="Proteomes" id="UP000030661">
    <property type="component" value="Unassembled WGS sequence"/>
</dbReference>
<keyword evidence="5 7" id="KW-1133">Transmembrane helix</keyword>
<dbReference type="STRING" id="1499967.U27_03933"/>
<evidence type="ECO:0000256" key="5">
    <source>
        <dbReference type="ARBA" id="ARBA00022989"/>
    </source>
</evidence>
<keyword evidence="10" id="KW-1185">Reference proteome</keyword>
<dbReference type="Pfam" id="PF00528">
    <property type="entry name" value="BPD_transp_1"/>
    <property type="match status" value="1"/>
</dbReference>
<dbReference type="PROSITE" id="PS50928">
    <property type="entry name" value="ABC_TM1"/>
    <property type="match status" value="1"/>
</dbReference>
<dbReference type="SUPFAM" id="SSF161098">
    <property type="entry name" value="MetI-like"/>
    <property type="match status" value="1"/>
</dbReference>
<evidence type="ECO:0000313" key="10">
    <source>
        <dbReference type="Proteomes" id="UP000030661"/>
    </source>
</evidence>
<dbReference type="EMBL" id="DF820465">
    <property type="protein sequence ID" value="GAK56969.1"/>
    <property type="molecule type" value="Genomic_DNA"/>
</dbReference>
<evidence type="ECO:0000256" key="1">
    <source>
        <dbReference type="ARBA" id="ARBA00004651"/>
    </source>
</evidence>
<dbReference type="HOGENOM" id="CLU_016047_0_3_0"/>
<dbReference type="GO" id="GO:0005886">
    <property type="term" value="C:plasma membrane"/>
    <property type="evidence" value="ECO:0007669"/>
    <property type="project" value="UniProtKB-SubCell"/>
</dbReference>
<dbReference type="AlphaFoldDB" id="A0A081BXB4"/>
<feature type="domain" description="ABC transmembrane type-1" evidence="8">
    <location>
        <begin position="75"/>
        <end position="289"/>
    </location>
</feature>
<evidence type="ECO:0000256" key="3">
    <source>
        <dbReference type="ARBA" id="ARBA00022475"/>
    </source>
</evidence>
<dbReference type="PANTHER" id="PTHR43005:SF1">
    <property type="entry name" value="SPERMIDINE_PUTRESCINE TRANSPORT SYSTEM PERMEASE PROTEIN"/>
    <property type="match status" value="1"/>
</dbReference>
<evidence type="ECO:0000259" key="8">
    <source>
        <dbReference type="PROSITE" id="PS50928"/>
    </source>
</evidence>
<feature type="transmembrane region" description="Helical" evidence="7">
    <location>
        <begin position="139"/>
        <end position="158"/>
    </location>
</feature>
<gene>
    <name evidence="9" type="ORF">U27_03933</name>
</gene>
<comment type="similarity">
    <text evidence="7">Belongs to the binding-protein-dependent transport system permease family.</text>
</comment>
<dbReference type="CDD" id="cd06261">
    <property type="entry name" value="TM_PBP2"/>
    <property type="match status" value="1"/>
</dbReference>
<evidence type="ECO:0000256" key="2">
    <source>
        <dbReference type="ARBA" id="ARBA00022448"/>
    </source>
</evidence>
<organism evidence="9">
    <name type="scientific">Vecturithrix granuli</name>
    <dbReference type="NCBI Taxonomy" id="1499967"/>
    <lineage>
        <taxon>Bacteria</taxon>
        <taxon>Candidatus Moduliflexota</taxon>
        <taxon>Candidatus Vecturitrichia</taxon>
        <taxon>Candidatus Vecturitrichales</taxon>
        <taxon>Candidatus Vecturitrichaceae</taxon>
        <taxon>Candidatus Vecturithrix</taxon>
    </lineage>
</organism>
<dbReference type="InterPro" id="IPR000515">
    <property type="entry name" value="MetI-like"/>
</dbReference>
<name>A0A081BXB4_VECG1</name>
<evidence type="ECO:0000313" key="9">
    <source>
        <dbReference type="EMBL" id="GAK56969.1"/>
    </source>
</evidence>
<evidence type="ECO:0000256" key="6">
    <source>
        <dbReference type="ARBA" id="ARBA00023136"/>
    </source>
</evidence>
<keyword evidence="3" id="KW-1003">Cell membrane</keyword>
<reference evidence="9" key="1">
    <citation type="journal article" date="2015" name="PeerJ">
        <title>First genomic representation of candidate bacterial phylum KSB3 points to enhanced environmental sensing as a trigger of wastewater bulking.</title>
        <authorList>
            <person name="Sekiguchi Y."/>
            <person name="Ohashi A."/>
            <person name="Parks D.H."/>
            <person name="Yamauchi T."/>
            <person name="Tyson G.W."/>
            <person name="Hugenholtz P."/>
        </authorList>
    </citation>
    <scope>NUCLEOTIDE SEQUENCE [LARGE SCALE GENOMIC DNA]</scope>
</reference>
<keyword evidence="6 7" id="KW-0472">Membrane</keyword>
<feature type="transmembrane region" description="Helical" evidence="7">
    <location>
        <begin position="271"/>
        <end position="290"/>
    </location>
</feature>
<protein>
    <recommendedName>
        <fullName evidence="8">ABC transmembrane type-1 domain-containing protein</fullName>
    </recommendedName>
</protein>
<dbReference type="InterPro" id="IPR035906">
    <property type="entry name" value="MetI-like_sf"/>
</dbReference>
<feature type="transmembrane region" description="Helical" evidence="7">
    <location>
        <begin position="170"/>
        <end position="190"/>
    </location>
</feature>
<evidence type="ECO:0000256" key="4">
    <source>
        <dbReference type="ARBA" id="ARBA00022692"/>
    </source>
</evidence>
<evidence type="ECO:0000256" key="7">
    <source>
        <dbReference type="RuleBase" id="RU363032"/>
    </source>
</evidence>
<comment type="subcellular location">
    <subcellularLocation>
        <location evidence="1 7">Cell membrane</location>
        <topology evidence="1 7">Multi-pass membrane protein</topology>
    </subcellularLocation>
</comment>
<proteinExistence type="inferred from homology"/>
<feature type="transmembrane region" description="Helical" evidence="7">
    <location>
        <begin position="80"/>
        <end position="100"/>
    </location>
</feature>
<feature type="transmembrane region" description="Helical" evidence="7">
    <location>
        <begin position="12"/>
        <end position="34"/>
    </location>
</feature>
<dbReference type="eggNOG" id="COG1175">
    <property type="taxonomic scope" value="Bacteria"/>
</dbReference>
<dbReference type="PANTHER" id="PTHR43005">
    <property type="entry name" value="BLR7065 PROTEIN"/>
    <property type="match status" value="1"/>
</dbReference>
<feature type="transmembrane region" description="Helical" evidence="7">
    <location>
        <begin position="222"/>
        <end position="243"/>
    </location>
</feature>
<feature type="transmembrane region" description="Helical" evidence="7">
    <location>
        <begin position="112"/>
        <end position="133"/>
    </location>
</feature>
<dbReference type="GO" id="GO:0055085">
    <property type="term" value="P:transmembrane transport"/>
    <property type="evidence" value="ECO:0007669"/>
    <property type="project" value="InterPro"/>
</dbReference>